<dbReference type="SUPFAM" id="SSF49785">
    <property type="entry name" value="Galactose-binding domain-like"/>
    <property type="match status" value="1"/>
</dbReference>
<dbReference type="EMBL" id="BARS01058987">
    <property type="protein sequence ID" value="GAG42352.1"/>
    <property type="molecule type" value="Genomic_DNA"/>
</dbReference>
<dbReference type="AlphaFoldDB" id="X0Y4V7"/>
<evidence type="ECO:0008006" key="2">
    <source>
        <dbReference type="Google" id="ProtNLM"/>
    </source>
</evidence>
<dbReference type="InterPro" id="IPR008979">
    <property type="entry name" value="Galactose-bd-like_sf"/>
</dbReference>
<name>X0Y4V7_9ZZZZ</name>
<protein>
    <recommendedName>
        <fullName evidence="2">Xaa-Pro dipeptidyl-peptidase C-terminal domain-containing protein</fullName>
    </recommendedName>
</protein>
<gene>
    <name evidence="1" type="ORF">S01H1_85719</name>
</gene>
<dbReference type="Gene3D" id="2.60.120.260">
    <property type="entry name" value="Galactose-binding domain-like"/>
    <property type="match status" value="1"/>
</dbReference>
<evidence type="ECO:0000313" key="1">
    <source>
        <dbReference type="EMBL" id="GAG42352.1"/>
    </source>
</evidence>
<reference evidence="1" key="1">
    <citation type="journal article" date="2014" name="Front. Microbiol.">
        <title>High frequency of phylogenetically diverse reductive dehalogenase-homologous genes in deep subseafloor sedimentary metagenomes.</title>
        <authorList>
            <person name="Kawai M."/>
            <person name="Futagami T."/>
            <person name="Toyoda A."/>
            <person name="Takaki Y."/>
            <person name="Nishi S."/>
            <person name="Hori S."/>
            <person name="Arai W."/>
            <person name="Tsubouchi T."/>
            <person name="Morono Y."/>
            <person name="Uchiyama I."/>
            <person name="Ito T."/>
            <person name="Fujiyama A."/>
            <person name="Inagaki F."/>
            <person name="Takami H."/>
        </authorList>
    </citation>
    <scope>NUCLEOTIDE SEQUENCE</scope>
    <source>
        <strain evidence="1">Expedition CK06-06</strain>
    </source>
</reference>
<proteinExistence type="predicted"/>
<accession>X0Y4V7</accession>
<feature type="non-terminal residue" evidence="1">
    <location>
        <position position="1"/>
    </location>
</feature>
<sequence length="60" mass="6743">IDLLPTSYLFREGHKIRVAFAGADVDHFAQVPEGQPPTWEVQRNRAHPSHILLPVVTAKD</sequence>
<organism evidence="1">
    <name type="scientific">marine sediment metagenome</name>
    <dbReference type="NCBI Taxonomy" id="412755"/>
    <lineage>
        <taxon>unclassified sequences</taxon>
        <taxon>metagenomes</taxon>
        <taxon>ecological metagenomes</taxon>
    </lineage>
</organism>
<comment type="caution">
    <text evidence="1">The sequence shown here is derived from an EMBL/GenBank/DDBJ whole genome shotgun (WGS) entry which is preliminary data.</text>
</comment>